<dbReference type="PROSITE" id="PS50963">
    <property type="entry name" value="LINK_2"/>
    <property type="match status" value="1"/>
</dbReference>
<dbReference type="SMART" id="SM00445">
    <property type="entry name" value="LINK"/>
    <property type="match status" value="1"/>
</dbReference>
<dbReference type="STRING" id="99883.ENSTNIP00000004019"/>
<evidence type="ECO:0000256" key="9">
    <source>
        <dbReference type="PROSITE-ProRule" id="PRU00323"/>
    </source>
</evidence>
<evidence type="ECO:0000256" key="3">
    <source>
        <dbReference type="ARBA" id="ARBA00022729"/>
    </source>
</evidence>
<organism evidence="12 13">
    <name type="scientific">Tetraodon nigroviridis</name>
    <name type="common">Spotted green pufferfish</name>
    <name type="synonym">Chelonodon nigroviridis</name>
    <dbReference type="NCBI Taxonomy" id="99883"/>
    <lineage>
        <taxon>Eukaryota</taxon>
        <taxon>Metazoa</taxon>
        <taxon>Chordata</taxon>
        <taxon>Craniata</taxon>
        <taxon>Vertebrata</taxon>
        <taxon>Euteleostomi</taxon>
        <taxon>Actinopterygii</taxon>
        <taxon>Neopterygii</taxon>
        <taxon>Teleostei</taxon>
        <taxon>Neoteleostei</taxon>
        <taxon>Acanthomorphata</taxon>
        <taxon>Eupercaria</taxon>
        <taxon>Tetraodontiformes</taxon>
        <taxon>Tetradontoidea</taxon>
        <taxon>Tetraodontidae</taxon>
        <taxon>Tetraodon</taxon>
    </lineage>
</organism>
<accession>H3C6Z8</accession>
<evidence type="ECO:0000259" key="11">
    <source>
        <dbReference type="PROSITE" id="PS50963"/>
    </source>
</evidence>
<evidence type="ECO:0000256" key="4">
    <source>
        <dbReference type="ARBA" id="ARBA00022989"/>
    </source>
</evidence>
<evidence type="ECO:0000256" key="7">
    <source>
        <dbReference type="ARBA" id="ARBA00023170"/>
    </source>
</evidence>
<dbReference type="Ensembl" id="ENSTNIT00000003460.1">
    <property type="protein sequence ID" value="ENSTNIP00000004019.1"/>
    <property type="gene ID" value="ENSTNIG00000001093.1"/>
</dbReference>
<protein>
    <recommendedName>
        <fullName evidence="11">Link domain-containing protein</fullName>
    </recommendedName>
</protein>
<evidence type="ECO:0000256" key="8">
    <source>
        <dbReference type="ARBA" id="ARBA00023180"/>
    </source>
</evidence>
<evidence type="ECO:0000256" key="2">
    <source>
        <dbReference type="ARBA" id="ARBA00022692"/>
    </source>
</evidence>
<dbReference type="GO" id="GO:0016323">
    <property type="term" value="C:basolateral plasma membrane"/>
    <property type="evidence" value="ECO:0007669"/>
    <property type="project" value="TreeGrafter"/>
</dbReference>
<dbReference type="GO" id="GO:0004896">
    <property type="term" value="F:cytokine receptor activity"/>
    <property type="evidence" value="ECO:0007669"/>
    <property type="project" value="TreeGrafter"/>
</dbReference>
<comment type="subcellular location">
    <subcellularLocation>
        <location evidence="1">Membrane</location>
        <topology evidence="1">Single-pass membrane protein</topology>
    </subcellularLocation>
</comment>
<dbReference type="GO" id="GO:0070374">
    <property type="term" value="P:positive regulation of ERK1 and ERK2 cascade"/>
    <property type="evidence" value="ECO:0007669"/>
    <property type="project" value="TreeGrafter"/>
</dbReference>
<evidence type="ECO:0000256" key="6">
    <source>
        <dbReference type="ARBA" id="ARBA00023157"/>
    </source>
</evidence>
<sequence length="225" mass="25701">MWTLLLGVTFGLLASSRSELLKVNARSCSYARVFLVEGERRHFLNFDMAQKMCEQLNTTLASPEQAREAYYANMETCRYGWTNNGSTAILRHILHENCARNSTGFIVTSTVTPEDKFDALCYDENVGPEKNCEKQFKDGSDGLGQYWIHASKTVCLKKIVIPYCGVYLDSEISFMFFLIFITSQGREKRGLLVCQCCNTMIKYGGLRDLRACNWSIRWKVKVCVQ</sequence>
<keyword evidence="7" id="KW-0675">Receptor</keyword>
<dbReference type="HOGENOM" id="CLU_1229612_0_0_1"/>
<dbReference type="Pfam" id="PF00193">
    <property type="entry name" value="Xlink"/>
    <property type="match status" value="1"/>
</dbReference>
<reference evidence="13" key="1">
    <citation type="journal article" date="2004" name="Nature">
        <title>Genome duplication in the teleost fish Tetraodon nigroviridis reveals the early vertebrate proto-karyotype.</title>
        <authorList>
            <person name="Jaillon O."/>
            <person name="Aury J.-M."/>
            <person name="Brunet F."/>
            <person name="Petit J.-L."/>
            <person name="Stange-Thomann N."/>
            <person name="Mauceli E."/>
            <person name="Bouneau L."/>
            <person name="Fischer C."/>
            <person name="Ozouf-Costaz C."/>
            <person name="Bernot A."/>
            <person name="Nicaud S."/>
            <person name="Jaffe D."/>
            <person name="Fisher S."/>
            <person name="Lutfalla G."/>
            <person name="Dossat C."/>
            <person name="Segurens B."/>
            <person name="Dasilva C."/>
            <person name="Salanoubat M."/>
            <person name="Levy M."/>
            <person name="Boudet N."/>
            <person name="Castellano S."/>
            <person name="Anthouard V."/>
            <person name="Jubin C."/>
            <person name="Castelli V."/>
            <person name="Katinka M."/>
            <person name="Vacherie B."/>
            <person name="Biemont C."/>
            <person name="Skalli Z."/>
            <person name="Cattolico L."/>
            <person name="Poulain J."/>
            <person name="De Berardinis V."/>
            <person name="Cruaud C."/>
            <person name="Duprat S."/>
            <person name="Brottier P."/>
            <person name="Coutanceau J.-P."/>
            <person name="Gouzy J."/>
            <person name="Parra G."/>
            <person name="Lardier G."/>
            <person name="Chapple C."/>
            <person name="McKernan K.J."/>
            <person name="McEwan P."/>
            <person name="Bosak S."/>
            <person name="Kellis M."/>
            <person name="Volff J.-N."/>
            <person name="Guigo R."/>
            <person name="Zody M.C."/>
            <person name="Mesirov J."/>
            <person name="Lindblad-Toh K."/>
            <person name="Birren B."/>
            <person name="Nusbaum C."/>
            <person name="Kahn D."/>
            <person name="Robinson-Rechavi M."/>
            <person name="Laudet V."/>
            <person name="Schachter V."/>
            <person name="Quetier F."/>
            <person name="Saurin W."/>
            <person name="Scarpelli C."/>
            <person name="Wincker P."/>
            <person name="Lander E.S."/>
            <person name="Weissenbach J."/>
            <person name="Roest Crollius H."/>
        </authorList>
    </citation>
    <scope>NUCLEOTIDE SEQUENCE [LARGE SCALE GENOMIC DNA]</scope>
</reference>
<dbReference type="PANTHER" id="PTHR10225:SF6">
    <property type="entry name" value="CD44 ANTIGEN"/>
    <property type="match status" value="1"/>
</dbReference>
<feature type="domain" description="Link" evidence="11">
    <location>
        <begin position="32"/>
        <end position="123"/>
    </location>
</feature>
<feature type="chain" id="PRO_5003582022" description="Link domain-containing protein" evidence="10">
    <location>
        <begin position="19"/>
        <end position="225"/>
    </location>
</feature>
<dbReference type="AlphaFoldDB" id="H3C6Z8"/>
<dbReference type="GO" id="GO:0035692">
    <property type="term" value="C:macrophage migration inhibitory factor receptor complex"/>
    <property type="evidence" value="ECO:0007669"/>
    <property type="project" value="TreeGrafter"/>
</dbReference>
<evidence type="ECO:0000256" key="1">
    <source>
        <dbReference type="ARBA" id="ARBA00004167"/>
    </source>
</evidence>
<keyword evidence="13" id="KW-1185">Reference proteome</keyword>
<keyword evidence="8" id="KW-0325">Glycoprotein</keyword>
<dbReference type="Gene3D" id="3.10.100.10">
    <property type="entry name" value="Mannose-Binding Protein A, subunit A"/>
    <property type="match status" value="1"/>
</dbReference>
<keyword evidence="3 10" id="KW-0732">Signal</keyword>
<proteinExistence type="predicted"/>
<dbReference type="Proteomes" id="UP000007303">
    <property type="component" value="Unassembled WGS sequence"/>
</dbReference>
<keyword evidence="6 9" id="KW-1015">Disulfide bond</keyword>
<reference evidence="12" key="3">
    <citation type="submission" date="2025-09" db="UniProtKB">
        <authorList>
            <consortium name="Ensembl"/>
        </authorList>
    </citation>
    <scope>IDENTIFICATION</scope>
</reference>
<keyword evidence="4" id="KW-1133">Transmembrane helix</keyword>
<dbReference type="GO" id="GO:0005540">
    <property type="term" value="F:hyaluronic acid binding"/>
    <property type="evidence" value="ECO:0007669"/>
    <property type="project" value="InterPro"/>
</dbReference>
<dbReference type="InterPro" id="IPR000538">
    <property type="entry name" value="Link_dom"/>
</dbReference>
<dbReference type="GeneTree" id="ENSGT00530000063822"/>
<feature type="signal peptide" evidence="10">
    <location>
        <begin position="1"/>
        <end position="18"/>
    </location>
</feature>
<evidence type="ECO:0000256" key="5">
    <source>
        <dbReference type="ARBA" id="ARBA00023136"/>
    </source>
</evidence>
<evidence type="ECO:0000313" key="12">
    <source>
        <dbReference type="Ensembl" id="ENSTNIP00000004019.1"/>
    </source>
</evidence>
<dbReference type="SUPFAM" id="SSF56436">
    <property type="entry name" value="C-type lectin-like"/>
    <property type="match status" value="1"/>
</dbReference>
<dbReference type="GO" id="GO:0006954">
    <property type="term" value="P:inflammatory response"/>
    <property type="evidence" value="ECO:0007669"/>
    <property type="project" value="TreeGrafter"/>
</dbReference>
<keyword evidence="5" id="KW-0472">Membrane</keyword>
<dbReference type="PANTHER" id="PTHR10225">
    <property type="entry name" value="HYALURONAN RECEPTOR"/>
    <property type="match status" value="1"/>
</dbReference>
<evidence type="ECO:0000313" key="13">
    <source>
        <dbReference type="Proteomes" id="UP000007303"/>
    </source>
</evidence>
<dbReference type="InterPro" id="IPR043210">
    <property type="entry name" value="CD44_antigen-like"/>
</dbReference>
<dbReference type="InterPro" id="IPR016186">
    <property type="entry name" value="C-type_lectin-like/link_sf"/>
</dbReference>
<name>H3C6Z8_TETNG</name>
<evidence type="ECO:0000256" key="10">
    <source>
        <dbReference type="SAM" id="SignalP"/>
    </source>
</evidence>
<reference evidence="12" key="2">
    <citation type="submission" date="2025-08" db="UniProtKB">
        <authorList>
            <consortium name="Ensembl"/>
        </authorList>
    </citation>
    <scope>IDENTIFICATION</scope>
</reference>
<dbReference type="InterPro" id="IPR016187">
    <property type="entry name" value="CTDL_fold"/>
</dbReference>
<dbReference type="GO" id="GO:0007155">
    <property type="term" value="P:cell adhesion"/>
    <property type="evidence" value="ECO:0007669"/>
    <property type="project" value="InterPro"/>
</dbReference>
<dbReference type="InParanoid" id="H3C6Z8"/>
<feature type="disulfide bond" evidence="9">
    <location>
        <begin position="77"/>
        <end position="98"/>
    </location>
</feature>
<keyword evidence="2" id="KW-0812">Transmembrane</keyword>
<comment type="caution">
    <text evidence="9">Lacks conserved residue(s) required for the propagation of feature annotation.</text>
</comment>